<protein>
    <recommendedName>
        <fullName evidence="5">C2 domain-containing protein</fullName>
    </recommendedName>
</protein>
<keyword evidence="2" id="KW-0472">Membrane</keyword>
<dbReference type="OrthoDB" id="3259646at2759"/>
<keyword evidence="2" id="KW-1133">Transmembrane helix</keyword>
<feature type="non-terminal residue" evidence="3">
    <location>
        <position position="493"/>
    </location>
</feature>
<evidence type="ECO:0000256" key="1">
    <source>
        <dbReference type="SAM" id="MobiDB-lite"/>
    </source>
</evidence>
<dbReference type="SUPFAM" id="SSF48452">
    <property type="entry name" value="TPR-like"/>
    <property type="match status" value="1"/>
</dbReference>
<reference evidence="3 4" key="1">
    <citation type="submission" date="2014-06" db="EMBL/GenBank/DDBJ databases">
        <authorList>
            <consortium name="DOE Joint Genome Institute"/>
            <person name="Kuo A."/>
            <person name="Kohler A."/>
            <person name="Nagy L.G."/>
            <person name="Floudas D."/>
            <person name="Copeland A."/>
            <person name="Barry K.W."/>
            <person name="Cichocki N."/>
            <person name="Veneault-Fourrey C."/>
            <person name="LaButti K."/>
            <person name="Lindquist E.A."/>
            <person name="Lipzen A."/>
            <person name="Lundell T."/>
            <person name="Morin E."/>
            <person name="Murat C."/>
            <person name="Sun H."/>
            <person name="Tunlid A."/>
            <person name="Henrissat B."/>
            <person name="Grigoriev I.V."/>
            <person name="Hibbett D.S."/>
            <person name="Martin F."/>
            <person name="Nordberg H.P."/>
            <person name="Cantor M.N."/>
            <person name="Hua S.X."/>
        </authorList>
    </citation>
    <scope>NUCLEOTIDE SEQUENCE [LARGE SCALE GENOMIC DNA]</scope>
    <source>
        <strain evidence="3 4">ATCC 200175</strain>
    </source>
</reference>
<name>A0A0C9SMK7_PAXIN</name>
<dbReference type="Gene3D" id="1.25.40.10">
    <property type="entry name" value="Tetratricopeptide repeat domain"/>
    <property type="match status" value="1"/>
</dbReference>
<sequence>MFLSTLPQKSPCPISQDDVDEDPPPHAPNCPLVTNQEVVITKLRATDLAAGLRRIPAGFYISISLGDDEWRTSNKPVCLTGGATEWDDLIYMPSDLSCVVYVRVYASFELGHMLGRGELLRKLSITVGELLERSNASRPIIFSTKEGEVVSSCSSLEVTAELRSCQDSDESIIRPPTKYKGDSHSHRYHKGDPDSAQLDTTIMHFHHLVDSCPLPHPAPSAPFSNLTAARFLGCRDQMARPVPIALHREALKPGTAGYPSHLLNLINPGIATLSMLIIIVTILLPLFPSRRYHIDVDDTEELRTGVPEVCPPSFQNSKPIILSGAVTVATKAKPRSQDEAFLAQATDIGHGYMLRYHSNSNMGHLDRAIVQFQSVLDRCPSRHPGRSAALSNLAMARFISCQTRKAYLDLGVPIALYEEALDLRPANHPDRLSTLINFSIALLTRFRRMGYRADADEAEEFLTNVLEISLPDSHEYRSAVLVAQTFTMGIEGA</sequence>
<dbReference type="InterPro" id="IPR011990">
    <property type="entry name" value="TPR-like_helical_dom_sf"/>
</dbReference>
<dbReference type="AlphaFoldDB" id="A0A0C9SMK7"/>
<accession>A0A0C9SMK7</accession>
<dbReference type="Proteomes" id="UP000053647">
    <property type="component" value="Unassembled WGS sequence"/>
</dbReference>
<keyword evidence="4" id="KW-1185">Reference proteome</keyword>
<organism evidence="3 4">
    <name type="scientific">Paxillus involutus ATCC 200175</name>
    <dbReference type="NCBI Taxonomy" id="664439"/>
    <lineage>
        <taxon>Eukaryota</taxon>
        <taxon>Fungi</taxon>
        <taxon>Dikarya</taxon>
        <taxon>Basidiomycota</taxon>
        <taxon>Agaricomycotina</taxon>
        <taxon>Agaricomycetes</taxon>
        <taxon>Agaricomycetidae</taxon>
        <taxon>Boletales</taxon>
        <taxon>Paxilineae</taxon>
        <taxon>Paxillaceae</taxon>
        <taxon>Paxillus</taxon>
    </lineage>
</organism>
<gene>
    <name evidence="3" type="ORF">PAXINDRAFT_20464</name>
</gene>
<reference evidence="4" key="2">
    <citation type="submission" date="2015-01" db="EMBL/GenBank/DDBJ databases">
        <title>Evolutionary Origins and Diversification of the Mycorrhizal Mutualists.</title>
        <authorList>
            <consortium name="DOE Joint Genome Institute"/>
            <consortium name="Mycorrhizal Genomics Consortium"/>
            <person name="Kohler A."/>
            <person name="Kuo A."/>
            <person name="Nagy L.G."/>
            <person name="Floudas D."/>
            <person name="Copeland A."/>
            <person name="Barry K.W."/>
            <person name="Cichocki N."/>
            <person name="Veneault-Fourrey C."/>
            <person name="LaButti K."/>
            <person name="Lindquist E.A."/>
            <person name="Lipzen A."/>
            <person name="Lundell T."/>
            <person name="Morin E."/>
            <person name="Murat C."/>
            <person name="Riley R."/>
            <person name="Ohm R."/>
            <person name="Sun H."/>
            <person name="Tunlid A."/>
            <person name="Henrissat B."/>
            <person name="Grigoriev I.V."/>
            <person name="Hibbett D.S."/>
            <person name="Martin F."/>
        </authorList>
    </citation>
    <scope>NUCLEOTIDE SEQUENCE [LARGE SCALE GENOMIC DNA]</scope>
    <source>
        <strain evidence="4">ATCC 200175</strain>
    </source>
</reference>
<evidence type="ECO:0008006" key="5">
    <source>
        <dbReference type="Google" id="ProtNLM"/>
    </source>
</evidence>
<proteinExistence type="predicted"/>
<evidence type="ECO:0000313" key="3">
    <source>
        <dbReference type="EMBL" id="KIJ06344.1"/>
    </source>
</evidence>
<evidence type="ECO:0000256" key="2">
    <source>
        <dbReference type="SAM" id="Phobius"/>
    </source>
</evidence>
<keyword evidence="2" id="KW-0812">Transmembrane</keyword>
<feature type="transmembrane region" description="Helical" evidence="2">
    <location>
        <begin position="265"/>
        <end position="287"/>
    </location>
</feature>
<evidence type="ECO:0000313" key="4">
    <source>
        <dbReference type="Proteomes" id="UP000053647"/>
    </source>
</evidence>
<dbReference type="EMBL" id="KN820373">
    <property type="protein sequence ID" value="KIJ06344.1"/>
    <property type="molecule type" value="Genomic_DNA"/>
</dbReference>
<dbReference type="HOGENOM" id="CLU_036463_0_0_1"/>
<feature type="region of interest" description="Disordered" evidence="1">
    <location>
        <begin position="1"/>
        <end position="31"/>
    </location>
</feature>